<name>A0A8T2AVV6_9BRAS</name>
<comment type="caution">
    <text evidence="1">The sequence shown here is derived from an EMBL/GenBank/DDBJ whole genome shotgun (WGS) entry which is preliminary data.</text>
</comment>
<organism evidence="1 2">
    <name type="scientific">Arabidopsis thaliana x Arabidopsis arenosa</name>
    <dbReference type="NCBI Taxonomy" id="1240361"/>
    <lineage>
        <taxon>Eukaryota</taxon>
        <taxon>Viridiplantae</taxon>
        <taxon>Streptophyta</taxon>
        <taxon>Embryophyta</taxon>
        <taxon>Tracheophyta</taxon>
        <taxon>Spermatophyta</taxon>
        <taxon>Magnoliopsida</taxon>
        <taxon>eudicotyledons</taxon>
        <taxon>Gunneridae</taxon>
        <taxon>Pentapetalae</taxon>
        <taxon>rosids</taxon>
        <taxon>malvids</taxon>
        <taxon>Brassicales</taxon>
        <taxon>Brassicaceae</taxon>
        <taxon>Camelineae</taxon>
        <taxon>Arabidopsis</taxon>
    </lineage>
</organism>
<feature type="non-terminal residue" evidence="1">
    <location>
        <position position="1"/>
    </location>
</feature>
<dbReference type="EMBL" id="JAEFBK010000008">
    <property type="protein sequence ID" value="KAG7577362.1"/>
    <property type="molecule type" value="Genomic_DNA"/>
</dbReference>
<protein>
    <submittedName>
        <fullName evidence="1">Uncharacterized protein</fullName>
    </submittedName>
</protein>
<reference evidence="1 2" key="1">
    <citation type="submission" date="2020-12" db="EMBL/GenBank/DDBJ databases">
        <title>Concerted genomic and epigenomic changes stabilize Arabidopsis allopolyploids.</title>
        <authorList>
            <person name="Chen Z."/>
        </authorList>
    </citation>
    <scope>NUCLEOTIDE SEQUENCE [LARGE SCALE GENOMIC DNA]</scope>
    <source>
        <strain evidence="1">Allo738</strain>
        <tissue evidence="1">Leaf</tissue>
    </source>
</reference>
<evidence type="ECO:0000313" key="2">
    <source>
        <dbReference type="Proteomes" id="UP000694240"/>
    </source>
</evidence>
<dbReference type="AlphaFoldDB" id="A0A8T2AVV6"/>
<proteinExistence type="predicted"/>
<dbReference type="Proteomes" id="UP000694240">
    <property type="component" value="Chromosome 8"/>
</dbReference>
<sequence>VEYIVDDISDSTCIVTPIYYSKETSQDRQTFLFDFEVVYTKVPEPNSDGEADYMSNEVKTRTTNQLQRYGRDEFIGQDEDQIKATIYEILYDIGVPPYRGIMKTFAEEIKSILNSPMEKLEKIKVKIEVVAHTFPEDETDAEGF</sequence>
<keyword evidence="2" id="KW-1185">Reference proteome</keyword>
<evidence type="ECO:0000313" key="1">
    <source>
        <dbReference type="EMBL" id="KAG7577362.1"/>
    </source>
</evidence>
<gene>
    <name evidence="1" type="ORF">ISN45_Aa03g016490</name>
</gene>
<accession>A0A8T2AVV6</accession>